<protein>
    <submittedName>
        <fullName evidence="2">CDP-glycerol glycerophosphotransferase (TagB/SpsB family)</fullName>
    </submittedName>
    <submittedName>
        <fullName evidence="3">CDP-glycerol--glycerophosphate glycerophosphotransferase</fullName>
    </submittedName>
</protein>
<dbReference type="Gene3D" id="3.40.50.12580">
    <property type="match status" value="1"/>
</dbReference>
<dbReference type="KEGG" id="trc:DYE49_05190"/>
<name>A0A840SCI1_9SPIR</name>
<reference evidence="2 4" key="2">
    <citation type="submission" date="2020-08" db="EMBL/GenBank/DDBJ databases">
        <title>Genomic Encyclopedia of Type Strains, Phase IV (KMG-IV): sequencing the most valuable type-strain genomes for metagenomic binning, comparative biology and taxonomic classification.</title>
        <authorList>
            <person name="Goeker M."/>
        </authorList>
    </citation>
    <scope>NUCLEOTIDE SEQUENCE [LARGE SCALE GENOMIC DNA]</scope>
    <source>
        <strain evidence="2 4">DSM 103679</strain>
    </source>
</reference>
<dbReference type="Proteomes" id="UP000578697">
    <property type="component" value="Unassembled WGS sequence"/>
</dbReference>
<dbReference type="EMBL" id="JACHFR010000001">
    <property type="protein sequence ID" value="MBB5218430.1"/>
    <property type="molecule type" value="Genomic_DNA"/>
</dbReference>
<dbReference type="RefSeq" id="WP_184651849.1">
    <property type="nucleotide sequence ID" value="NZ_JACHFR010000001.1"/>
</dbReference>
<dbReference type="Pfam" id="PF04464">
    <property type="entry name" value="Glyphos_transf"/>
    <property type="match status" value="1"/>
</dbReference>
<evidence type="ECO:0000313" key="4">
    <source>
        <dbReference type="Proteomes" id="UP000578697"/>
    </source>
</evidence>
<dbReference type="GO" id="GO:0016020">
    <property type="term" value="C:membrane"/>
    <property type="evidence" value="ECO:0007669"/>
    <property type="project" value="InterPro"/>
</dbReference>
<dbReference type="InterPro" id="IPR043148">
    <property type="entry name" value="TagF_C"/>
</dbReference>
<keyword evidence="1" id="KW-0812">Transmembrane</keyword>
<keyword evidence="2" id="KW-0808">Transferase</keyword>
<dbReference type="Proteomes" id="UP000593591">
    <property type="component" value="Chromosome"/>
</dbReference>
<organism evidence="2 4">
    <name type="scientific">Treponema rectale</name>
    <dbReference type="NCBI Taxonomy" id="744512"/>
    <lineage>
        <taxon>Bacteria</taxon>
        <taxon>Pseudomonadati</taxon>
        <taxon>Spirochaetota</taxon>
        <taxon>Spirochaetia</taxon>
        <taxon>Spirochaetales</taxon>
        <taxon>Treponemataceae</taxon>
        <taxon>Treponema</taxon>
    </lineage>
</organism>
<dbReference type="AlphaFoldDB" id="A0A840SCI1"/>
<evidence type="ECO:0000313" key="3">
    <source>
        <dbReference type="EMBL" id="QOS39879.1"/>
    </source>
</evidence>
<reference evidence="3 5" key="1">
    <citation type="submission" date="2018-08" db="EMBL/GenBank/DDBJ databases">
        <title>The first complete genome of Treponema rectale (CHPAT), a commensal spirochete of the bovine rectum.</title>
        <authorList>
            <person name="Staton G.J."/>
            <person name="Clegg S.R."/>
            <person name="Carter S.D."/>
            <person name="Radford A.D."/>
            <person name="Darby A."/>
            <person name="Hall N."/>
            <person name="Birtles R.J."/>
            <person name="Evans N.J."/>
        </authorList>
    </citation>
    <scope>NUCLEOTIDE SEQUENCE [LARGE SCALE GENOMIC DNA]</scope>
    <source>
        <strain evidence="3 5">CHPA</strain>
    </source>
</reference>
<dbReference type="SUPFAM" id="SSF53756">
    <property type="entry name" value="UDP-Glycosyltransferase/glycogen phosphorylase"/>
    <property type="match status" value="1"/>
</dbReference>
<keyword evidence="1" id="KW-0472">Membrane</keyword>
<sequence>MLFNNFLYIDPGTGSMLFSVFIGAAATLFFLAKAAFLKIQLLFAGKSTREALNAKRQKYVIYNEGKQYWNVFKPVLDAFEKKETNVTYFTSYNEDPVFSSDYKYVKAEYIGEGNKAFARLNLLSADVVLMTTPGLDVYQMKRSKNVKHYAHLRHGSGDATMYRLFGIDYFDSVLLTGDYQKDDIRYLEKSRGVKEKELLSVGCTYLDELKLKMEAIPEEKDHKFTVLLCPSWGPSAILSKYGEKLLDPLLATGWHIIVRPHPQSKKSEAEMLERLQKKYEASENIEWNFDRDNIYALKRADIMISDFSSVIYDYTFLCDKPVMYVNADLDLRIYDASEVYNEDGSEKRIWQFTTLEKIGIELKEEQFSNIKDVIQNASDSPELAKARAEAKAQAWMHIGEAGERTAQFMIDKSKEFDSNSTEAK</sequence>
<feature type="transmembrane region" description="Helical" evidence="1">
    <location>
        <begin position="12"/>
        <end position="32"/>
    </location>
</feature>
<dbReference type="InterPro" id="IPR007554">
    <property type="entry name" value="Glycerophosphate_synth"/>
</dbReference>
<dbReference type="EMBL" id="CP031517">
    <property type="protein sequence ID" value="QOS39879.1"/>
    <property type="molecule type" value="Genomic_DNA"/>
</dbReference>
<evidence type="ECO:0000256" key="1">
    <source>
        <dbReference type="SAM" id="Phobius"/>
    </source>
</evidence>
<gene>
    <name evidence="3" type="ORF">DYE49_05190</name>
    <name evidence="2" type="ORF">HNP77_000774</name>
</gene>
<keyword evidence="1" id="KW-1133">Transmembrane helix</keyword>
<evidence type="ECO:0000313" key="2">
    <source>
        <dbReference type="EMBL" id="MBB5218430.1"/>
    </source>
</evidence>
<proteinExistence type="predicted"/>
<accession>A0A840SCI1</accession>
<dbReference type="GO" id="GO:0047355">
    <property type="term" value="F:CDP-glycerol glycerophosphotransferase activity"/>
    <property type="evidence" value="ECO:0007669"/>
    <property type="project" value="InterPro"/>
</dbReference>
<evidence type="ECO:0000313" key="5">
    <source>
        <dbReference type="Proteomes" id="UP000593591"/>
    </source>
</evidence>
<keyword evidence="4" id="KW-1185">Reference proteome</keyword>